<evidence type="ECO:0000256" key="2">
    <source>
        <dbReference type="ARBA" id="ARBA00005297"/>
    </source>
</evidence>
<dbReference type="EMBL" id="WUBI01000003">
    <property type="protein sequence ID" value="MWV46112.1"/>
    <property type="molecule type" value="Genomic_DNA"/>
</dbReference>
<gene>
    <name evidence="7" type="primary">dhbC</name>
    <name evidence="7" type="ORF">GRF59_21050</name>
</gene>
<dbReference type="GO" id="GO:0008909">
    <property type="term" value="F:isochorismate synthase activity"/>
    <property type="evidence" value="ECO:0007669"/>
    <property type="project" value="UniProtKB-EC"/>
</dbReference>
<dbReference type="SUPFAM" id="SSF56322">
    <property type="entry name" value="ADC synthase"/>
    <property type="match status" value="1"/>
</dbReference>
<dbReference type="NCBIfam" id="NF005380">
    <property type="entry name" value="PRK06923.1"/>
    <property type="match status" value="1"/>
</dbReference>
<dbReference type="InterPro" id="IPR015890">
    <property type="entry name" value="Chorismate_C"/>
</dbReference>
<comment type="similarity">
    <text evidence="2">Belongs to the isochorismate synthase family.</text>
</comment>
<dbReference type="EC" id="5.4.4.2" evidence="3"/>
<organism evidence="7 8">
    <name type="scientific">Paenibacillus dendrobii</name>
    <dbReference type="NCBI Taxonomy" id="2691084"/>
    <lineage>
        <taxon>Bacteria</taxon>
        <taxon>Bacillati</taxon>
        <taxon>Bacillota</taxon>
        <taxon>Bacilli</taxon>
        <taxon>Bacillales</taxon>
        <taxon>Paenibacillaceae</taxon>
        <taxon>Paenibacillus</taxon>
    </lineage>
</organism>
<comment type="caution">
    <text evidence="7">The sequence shown here is derived from an EMBL/GenBank/DDBJ whole genome shotgun (WGS) entry which is preliminary data.</text>
</comment>
<evidence type="ECO:0000256" key="1">
    <source>
        <dbReference type="ARBA" id="ARBA00000799"/>
    </source>
</evidence>
<dbReference type="PANTHER" id="PTHR42839:SF2">
    <property type="entry name" value="ISOCHORISMATE SYNTHASE ENTC"/>
    <property type="match status" value="1"/>
</dbReference>
<dbReference type="InterPro" id="IPR005801">
    <property type="entry name" value="ADC_synthase"/>
</dbReference>
<dbReference type="AlphaFoldDB" id="A0A7X3IPZ7"/>
<accession>A0A7X3IPZ7</accession>
<feature type="domain" description="Chorismate-utilising enzyme C-terminal" evidence="6">
    <location>
        <begin position="126"/>
        <end position="398"/>
    </location>
</feature>
<dbReference type="Gene3D" id="3.60.120.10">
    <property type="entry name" value="Anthranilate synthase"/>
    <property type="match status" value="1"/>
</dbReference>
<dbReference type="Pfam" id="PF00425">
    <property type="entry name" value="Chorismate_bind"/>
    <property type="match status" value="1"/>
</dbReference>
<proteinExistence type="inferred from homology"/>
<evidence type="ECO:0000259" key="6">
    <source>
        <dbReference type="Pfam" id="PF00425"/>
    </source>
</evidence>
<sequence>MLKCSVVPAAEGIQPLEQYREGSSFLFSSPQGVLLAHGEWGGLEERQVAAGKESLHEAAWRLLDSARRSGHDFPVVVGAIPFHGEEPARLYVPAEVYRCEPLHFEAGDMPEQPLLHGYTVHAVPSPEQYKQGVNQVLEHLRQGELQKVVLSRSLHVKLAQTVDTKRLLLRLSSKNTQGFTFAVPLTMRQNHGNDIDAGVDAEETPRTLVGASPELLVTKKGRQIKVNPLAGSAARSDDPIEDEQRAAGLMGSVKDRHEHAVVIDAVVSALRPYCSKLNIPEGPSLVHTKTMWHLSTEITGELADHSVTSIELALALHPTPAICGTPTEAARNVIREIEPFERGFFTGAVGWCDANGDGEWAVTIRCAEVTGRSLILYAGAGIVVGSSAEAEFAETSAKFRTLLQAMGLHEQQSMMTQEG</sequence>
<dbReference type="NCBIfam" id="TIGR00543">
    <property type="entry name" value="isochor_syn"/>
    <property type="match status" value="1"/>
</dbReference>
<dbReference type="InterPro" id="IPR004561">
    <property type="entry name" value="IsoChor_synthase"/>
</dbReference>
<comment type="catalytic activity">
    <reaction evidence="1">
        <text>chorismate = isochorismate</text>
        <dbReference type="Rhea" id="RHEA:18985"/>
        <dbReference type="ChEBI" id="CHEBI:29748"/>
        <dbReference type="ChEBI" id="CHEBI:29780"/>
        <dbReference type="EC" id="5.4.4.2"/>
    </reaction>
</comment>
<dbReference type="RefSeq" id="WP_160499671.1">
    <property type="nucleotide sequence ID" value="NZ_WUBI01000003.1"/>
</dbReference>
<evidence type="ECO:0000256" key="4">
    <source>
        <dbReference type="ARBA" id="ARBA00023235"/>
    </source>
</evidence>
<evidence type="ECO:0000313" key="7">
    <source>
        <dbReference type="EMBL" id="MWV46112.1"/>
    </source>
</evidence>
<keyword evidence="8" id="KW-1185">Reference proteome</keyword>
<dbReference type="Proteomes" id="UP000460318">
    <property type="component" value="Unassembled WGS sequence"/>
</dbReference>
<reference evidence="7 8" key="1">
    <citation type="submission" date="2019-12" db="EMBL/GenBank/DDBJ databases">
        <title>Paenibacillus sp. nov., an endophytic bacterium isolated from the stem of Dendrobium.</title>
        <authorList>
            <person name="Zhao R."/>
        </authorList>
    </citation>
    <scope>NUCLEOTIDE SEQUENCE [LARGE SCALE GENOMIC DNA]</scope>
    <source>
        <strain evidence="7 8">HJL G12</strain>
    </source>
</reference>
<dbReference type="GO" id="GO:0009697">
    <property type="term" value="P:salicylic acid biosynthetic process"/>
    <property type="evidence" value="ECO:0007669"/>
    <property type="project" value="TreeGrafter"/>
</dbReference>
<keyword evidence="4" id="KW-0413">Isomerase</keyword>
<evidence type="ECO:0000256" key="3">
    <source>
        <dbReference type="ARBA" id="ARBA00012824"/>
    </source>
</evidence>
<name>A0A7X3IPZ7_9BACL</name>
<protein>
    <recommendedName>
        <fullName evidence="3">isochorismate synthase</fullName>
        <ecNumber evidence="3">5.4.4.2</ecNumber>
    </recommendedName>
    <alternativeName>
        <fullName evidence="5">Isochorismate mutase</fullName>
    </alternativeName>
</protein>
<evidence type="ECO:0000256" key="5">
    <source>
        <dbReference type="ARBA" id="ARBA00041564"/>
    </source>
</evidence>
<dbReference type="PANTHER" id="PTHR42839">
    <property type="entry name" value="ISOCHORISMATE SYNTHASE ENTC"/>
    <property type="match status" value="1"/>
</dbReference>
<evidence type="ECO:0000313" key="8">
    <source>
        <dbReference type="Proteomes" id="UP000460318"/>
    </source>
</evidence>